<dbReference type="Proteomes" id="UP001519460">
    <property type="component" value="Unassembled WGS sequence"/>
</dbReference>
<evidence type="ECO:0000313" key="1">
    <source>
        <dbReference type="EMBL" id="KAK7483632.1"/>
    </source>
</evidence>
<dbReference type="AlphaFoldDB" id="A0ABD0K9B4"/>
<organism evidence="1 2">
    <name type="scientific">Batillaria attramentaria</name>
    <dbReference type="NCBI Taxonomy" id="370345"/>
    <lineage>
        <taxon>Eukaryota</taxon>
        <taxon>Metazoa</taxon>
        <taxon>Spiralia</taxon>
        <taxon>Lophotrochozoa</taxon>
        <taxon>Mollusca</taxon>
        <taxon>Gastropoda</taxon>
        <taxon>Caenogastropoda</taxon>
        <taxon>Sorbeoconcha</taxon>
        <taxon>Cerithioidea</taxon>
        <taxon>Batillariidae</taxon>
        <taxon>Batillaria</taxon>
    </lineage>
</organism>
<name>A0ABD0K9B4_9CAEN</name>
<evidence type="ECO:0000313" key="2">
    <source>
        <dbReference type="Proteomes" id="UP001519460"/>
    </source>
</evidence>
<keyword evidence="2" id="KW-1185">Reference proteome</keyword>
<sequence length="139" mass="15345">MSPVFLFVKNINITVTLNSFMKFGETIQGTITSFRIRSQSCEMVPCIETFSSPPVMVILRAAHIWDQGKSVRLIPPFLLKPKHTWTNRGTAHPCISSLHPGNTQCTLPSSRAAVAVQLRSLAVVVVFLNTSLKGEYTVS</sequence>
<accession>A0ABD0K9B4</accession>
<comment type="caution">
    <text evidence="1">The sequence shown here is derived from an EMBL/GenBank/DDBJ whole genome shotgun (WGS) entry which is preliminary data.</text>
</comment>
<reference evidence="1 2" key="1">
    <citation type="journal article" date="2023" name="Sci. Data">
        <title>Genome assembly of the Korean intertidal mud-creeper Batillaria attramentaria.</title>
        <authorList>
            <person name="Patra A.K."/>
            <person name="Ho P.T."/>
            <person name="Jun S."/>
            <person name="Lee S.J."/>
            <person name="Kim Y."/>
            <person name="Won Y.J."/>
        </authorList>
    </citation>
    <scope>NUCLEOTIDE SEQUENCE [LARGE SCALE GENOMIC DNA]</scope>
    <source>
        <strain evidence="1">Wonlab-2016</strain>
    </source>
</reference>
<dbReference type="EMBL" id="JACVVK020000223">
    <property type="protein sequence ID" value="KAK7483632.1"/>
    <property type="molecule type" value="Genomic_DNA"/>
</dbReference>
<protein>
    <submittedName>
        <fullName evidence="1">Uncharacterized protein</fullName>
    </submittedName>
</protein>
<gene>
    <name evidence="1" type="ORF">BaRGS_00025065</name>
</gene>
<proteinExistence type="predicted"/>